<protein>
    <submittedName>
        <fullName evidence="2">Uncharacterized protein</fullName>
    </submittedName>
</protein>
<organism evidence="2 3">
    <name type="scientific">Paracidovorax citrulli</name>
    <name type="common">Acidovorax citrulli</name>
    <dbReference type="NCBI Taxonomy" id="80869"/>
    <lineage>
        <taxon>Bacteria</taxon>
        <taxon>Pseudomonadati</taxon>
        <taxon>Pseudomonadota</taxon>
        <taxon>Betaproteobacteria</taxon>
        <taxon>Burkholderiales</taxon>
        <taxon>Comamonadaceae</taxon>
        <taxon>Paracidovorax</taxon>
    </lineage>
</organism>
<dbReference type="EMBL" id="CP127363">
    <property type="protein sequence ID" value="WIY49714.1"/>
    <property type="molecule type" value="Genomic_DNA"/>
</dbReference>
<keyword evidence="3" id="KW-1185">Reference proteome</keyword>
<dbReference type="RefSeq" id="WP_011795969.1">
    <property type="nucleotide sequence ID" value="NZ_CP023687.1"/>
</dbReference>
<dbReference type="Proteomes" id="UP001242732">
    <property type="component" value="Chromosome"/>
</dbReference>
<evidence type="ECO:0000313" key="2">
    <source>
        <dbReference type="EMBL" id="WIY49714.1"/>
    </source>
</evidence>
<evidence type="ECO:0000313" key="3">
    <source>
        <dbReference type="Proteomes" id="UP001242732"/>
    </source>
</evidence>
<gene>
    <name evidence="2" type="ORF">QRO08_03830</name>
    <name evidence="1" type="ORF">QRO08_12500</name>
</gene>
<proteinExistence type="predicted"/>
<accession>A0ABY9AS18</accession>
<evidence type="ECO:0000313" key="1">
    <source>
        <dbReference type="EMBL" id="WIY46681.1"/>
    </source>
</evidence>
<sequence length="83" mass="8991">MITFFQAASGLNLIDASAEPTAQGAYQAHQANIGILLAALNDELRSHGLRAASQPRHRGFAGDLQEIQSRLEEMVTLLACDER</sequence>
<dbReference type="EMBL" id="CP127363">
    <property type="protein sequence ID" value="WIY46681.1"/>
    <property type="molecule type" value="Genomic_DNA"/>
</dbReference>
<name>A0ABY9AS18_PARCI</name>
<reference evidence="2 3" key="1">
    <citation type="submission" date="2023-06" db="EMBL/GenBank/DDBJ databases">
        <authorList>
            <person name="Ham H."/>
            <person name="Park D.S."/>
        </authorList>
    </citation>
    <scope>NUCLEOTIDE SEQUENCE [LARGE SCALE GENOMIC DNA]</scope>
    <source>
        <strain evidence="2 3">KACC 17005</strain>
    </source>
</reference>